<evidence type="ECO:0000313" key="2">
    <source>
        <dbReference type="EMBL" id="KAH0828861.1"/>
    </source>
</evidence>
<protein>
    <submittedName>
        <fullName evidence="2">Uncharacterized protein</fullName>
    </submittedName>
</protein>
<evidence type="ECO:0000313" key="4">
    <source>
        <dbReference type="Proteomes" id="UP000824890"/>
    </source>
</evidence>
<dbReference type="EMBL" id="JAGKQM010000009">
    <property type="protein sequence ID" value="KAH0908091.1"/>
    <property type="molecule type" value="Genomic_DNA"/>
</dbReference>
<evidence type="ECO:0000256" key="1">
    <source>
        <dbReference type="SAM" id="MobiDB-lite"/>
    </source>
</evidence>
<comment type="caution">
    <text evidence="2">The sequence shown here is derived from an EMBL/GenBank/DDBJ whole genome shotgun (WGS) entry which is preliminary data.</text>
</comment>
<organism evidence="2 4">
    <name type="scientific">Brassica napus</name>
    <name type="common">Rape</name>
    <dbReference type="NCBI Taxonomy" id="3708"/>
    <lineage>
        <taxon>Eukaryota</taxon>
        <taxon>Viridiplantae</taxon>
        <taxon>Streptophyta</taxon>
        <taxon>Embryophyta</taxon>
        <taxon>Tracheophyta</taxon>
        <taxon>Spermatophyta</taxon>
        <taxon>Magnoliopsida</taxon>
        <taxon>eudicotyledons</taxon>
        <taxon>Gunneridae</taxon>
        <taxon>Pentapetalae</taxon>
        <taxon>rosids</taxon>
        <taxon>malvids</taxon>
        <taxon>Brassicales</taxon>
        <taxon>Brassicaceae</taxon>
        <taxon>Brassiceae</taxon>
        <taxon>Brassica</taxon>
    </lineage>
</organism>
<reference evidence="2 4" key="1">
    <citation type="submission" date="2021-05" db="EMBL/GenBank/DDBJ databases">
        <title>Genome Assembly of Synthetic Allotetraploid Brassica napus Reveals Homoeologous Exchanges between Subgenomes.</title>
        <authorList>
            <person name="Davis J.T."/>
        </authorList>
    </citation>
    <scope>NUCLEOTIDE SEQUENCE [LARGE SCALE GENOMIC DNA]</scope>
    <source>
        <strain evidence="4">cv. Da-Ae</strain>
        <tissue evidence="2">Seedling</tissue>
    </source>
</reference>
<keyword evidence="4" id="KW-1185">Reference proteome</keyword>
<sequence>VQTTNIAYMNKRGGTRSTLPEDEPAPVEGIVLEPPLAPTTTPARGSKFVPERAPGDEVGVSATPGFLSAGDSTGESAPRGVVGPVATNSLKNFVVSLWELQGLCAINVKADVRDRTVDGRADALRRRFDDRVELRAASL</sequence>
<feature type="non-terminal residue" evidence="2">
    <location>
        <position position="1"/>
    </location>
</feature>
<gene>
    <name evidence="3" type="ORF">HID58_031412</name>
    <name evidence="2" type="ORF">HID58_092507</name>
</gene>
<evidence type="ECO:0000313" key="3">
    <source>
        <dbReference type="EMBL" id="KAH0908091.1"/>
    </source>
</evidence>
<name>A0ABQ7WWT2_BRANA</name>
<dbReference type="Proteomes" id="UP000824890">
    <property type="component" value="Unassembled WGS sequence"/>
</dbReference>
<dbReference type="EMBL" id="JAGKQM010003108">
    <property type="protein sequence ID" value="KAH0828861.1"/>
    <property type="molecule type" value="Genomic_DNA"/>
</dbReference>
<proteinExistence type="predicted"/>
<accession>A0ABQ7WWT2</accession>
<feature type="region of interest" description="Disordered" evidence="1">
    <location>
        <begin position="1"/>
        <end position="80"/>
    </location>
</feature>